<keyword evidence="1" id="KW-0723">Serine/threonine-protein kinase</keyword>
<dbReference type="Gene3D" id="1.10.510.10">
    <property type="entry name" value="Transferase(Phosphotransferase) domain 1"/>
    <property type="match status" value="1"/>
</dbReference>
<feature type="compositionally biased region" description="Polar residues" evidence="8">
    <location>
        <begin position="365"/>
        <end position="375"/>
    </location>
</feature>
<dbReference type="GO" id="GO:0005524">
    <property type="term" value="F:ATP binding"/>
    <property type="evidence" value="ECO:0007669"/>
    <property type="project" value="UniProtKB-UniRule"/>
</dbReference>
<dbReference type="RefSeq" id="XP_026678673.1">
    <property type="nucleotide sequence ID" value="XM_026822872.1"/>
</dbReference>
<evidence type="ECO:0000256" key="2">
    <source>
        <dbReference type="ARBA" id="ARBA00022679"/>
    </source>
</evidence>
<evidence type="ECO:0000256" key="8">
    <source>
        <dbReference type="SAM" id="MobiDB-lite"/>
    </source>
</evidence>
<feature type="compositionally biased region" description="Basic and acidic residues" evidence="8">
    <location>
        <begin position="214"/>
        <end position="253"/>
    </location>
</feature>
<dbReference type="SUPFAM" id="SSF56112">
    <property type="entry name" value="Protein kinase-like (PK-like)"/>
    <property type="match status" value="1"/>
</dbReference>
<name>A0A3Q0IQZ0_DIACI</name>
<feature type="region of interest" description="Disordered" evidence="8">
    <location>
        <begin position="418"/>
        <end position="479"/>
    </location>
</feature>
<dbReference type="InterPro" id="IPR008271">
    <property type="entry name" value="Ser/Thr_kinase_AS"/>
</dbReference>
<dbReference type="PANTHER" id="PTHR45646">
    <property type="entry name" value="SERINE/THREONINE-PROTEIN KINASE DOA-RELATED"/>
    <property type="match status" value="1"/>
</dbReference>
<evidence type="ECO:0000256" key="5">
    <source>
        <dbReference type="ARBA" id="ARBA00022840"/>
    </source>
</evidence>
<feature type="region of interest" description="Disordered" evidence="8">
    <location>
        <begin position="365"/>
        <end position="394"/>
    </location>
</feature>
<dbReference type="GO" id="GO:0005634">
    <property type="term" value="C:nucleus"/>
    <property type="evidence" value="ECO:0007669"/>
    <property type="project" value="TreeGrafter"/>
</dbReference>
<dbReference type="InterPro" id="IPR000719">
    <property type="entry name" value="Prot_kinase_dom"/>
</dbReference>
<evidence type="ECO:0000256" key="1">
    <source>
        <dbReference type="ARBA" id="ARBA00022527"/>
    </source>
</evidence>
<dbReference type="AlphaFoldDB" id="A0A3Q0IQZ0"/>
<dbReference type="Proteomes" id="UP000079169">
    <property type="component" value="Unplaced"/>
</dbReference>
<dbReference type="InterPro" id="IPR011009">
    <property type="entry name" value="Kinase-like_dom_sf"/>
</dbReference>
<feature type="region of interest" description="Disordered" evidence="8">
    <location>
        <begin position="159"/>
        <end position="281"/>
    </location>
</feature>
<dbReference type="PANTHER" id="PTHR45646:SF11">
    <property type="entry name" value="SERINE_THREONINE-PROTEIN KINASE DOA"/>
    <property type="match status" value="1"/>
</dbReference>
<evidence type="ECO:0000313" key="10">
    <source>
        <dbReference type="Proteomes" id="UP000079169"/>
    </source>
</evidence>
<comment type="similarity">
    <text evidence="6">Belongs to the protein kinase superfamily. CMGC Ser/Thr protein kinase family. Lammer subfamily.</text>
</comment>
<protein>
    <submittedName>
        <fullName evidence="11">Probable serine/threonine-protein kinase dyrk2 isoform X1</fullName>
    </submittedName>
    <submittedName>
        <fullName evidence="12">Probable serine/threonine-protein kinase dyrk2 isoform X2</fullName>
    </submittedName>
</protein>
<dbReference type="SMART" id="SM00220">
    <property type="entry name" value="S_TKc"/>
    <property type="match status" value="1"/>
</dbReference>
<dbReference type="PROSITE" id="PS50011">
    <property type="entry name" value="PROTEIN_KINASE_DOM"/>
    <property type="match status" value="1"/>
</dbReference>
<dbReference type="GeneID" id="103522754"/>
<evidence type="ECO:0000256" key="7">
    <source>
        <dbReference type="PROSITE-ProRule" id="PRU10141"/>
    </source>
</evidence>
<gene>
    <name evidence="11 12" type="primary">LOC103522754</name>
</gene>
<keyword evidence="2" id="KW-0808">Transferase</keyword>
<dbReference type="Gene3D" id="3.30.200.20">
    <property type="entry name" value="Phosphorylase Kinase, domain 1"/>
    <property type="match status" value="1"/>
</dbReference>
<feature type="compositionally biased region" description="Basic and acidic residues" evidence="8">
    <location>
        <begin position="423"/>
        <end position="434"/>
    </location>
</feature>
<keyword evidence="10" id="KW-1185">Reference proteome</keyword>
<keyword evidence="5 7" id="KW-0067">ATP-binding</keyword>
<sequence>MLVCFKSDYINNNNYVHKLPITMTSENVDVNPHKSTRRIRPLRKVKHDNHYPEQGTSSHNENIHLTNGFEKHNSRNTKLVNENENCVDSEVLKNQKQNLTHLENTGNVKPNKTEKDRALDYSRHLLNRNFQLEKNDSASEFVKAIISAVDDMNDHNIAQRKTHPKHEEKVHVARKHVKHKPSDQCKRKINGHKDNKSHTNPVRNQLEVNASSHNRSDNDTNDHHHSNHLSKNDECTRKPEQEDDLKTDVENKKPITNGVLTTPLSNFVNQRPVPSPKTNRRLLNSKRVLNQVPENESTIENQATSKYSSLIRYLNNVPEHEHHEEKTNQEEELKANINNNISFDNGELHPDAAKNHGLEVISQNNTHENSQNSSEKSNREDNQEGVESKWQPAVTDRHTAEELDTHKTSQHVPLMFQQRRRSRNEDYCRVRSSDGRPLTASEMRYYRRRPIISPADSRSTNTSIDEDSNNSRTRRRRAVQPWHHLQADVDCALQRRMIHNAIQQKAASSSRAASFEDDEDGHLIYKNGDVLQDRFKILATLGEGTFGKVVKAKNLRDDSVVALKIIKNVEKYREAARLEINALQKIGEKDPNGRHLCVKMLDWFDYHGHMCIAFEILGLSVFDFLKENNYLPYSLDQVRHMSYQLIYAVKFLHDHKLTHTDLKPENILFVDSSYDVSITPCLS</sequence>
<evidence type="ECO:0000256" key="4">
    <source>
        <dbReference type="ARBA" id="ARBA00022777"/>
    </source>
</evidence>
<evidence type="ECO:0000256" key="6">
    <source>
        <dbReference type="ARBA" id="ARBA00037966"/>
    </source>
</evidence>
<proteinExistence type="inferred from homology"/>
<keyword evidence="3 7" id="KW-0547">Nucleotide-binding</keyword>
<dbReference type="PROSITE" id="PS00107">
    <property type="entry name" value="PROTEIN_KINASE_ATP"/>
    <property type="match status" value="1"/>
</dbReference>
<organism evidence="10 11">
    <name type="scientific">Diaphorina citri</name>
    <name type="common">Asian citrus psyllid</name>
    <dbReference type="NCBI Taxonomy" id="121845"/>
    <lineage>
        <taxon>Eukaryota</taxon>
        <taxon>Metazoa</taxon>
        <taxon>Ecdysozoa</taxon>
        <taxon>Arthropoda</taxon>
        <taxon>Hexapoda</taxon>
        <taxon>Insecta</taxon>
        <taxon>Pterygota</taxon>
        <taxon>Neoptera</taxon>
        <taxon>Paraneoptera</taxon>
        <taxon>Hemiptera</taxon>
        <taxon>Sternorrhyncha</taxon>
        <taxon>Psylloidea</taxon>
        <taxon>Psyllidae</taxon>
        <taxon>Diaphorininae</taxon>
        <taxon>Diaphorina</taxon>
    </lineage>
</organism>
<feature type="compositionally biased region" description="Basic and acidic residues" evidence="8">
    <location>
        <begin position="180"/>
        <end position="197"/>
    </location>
</feature>
<evidence type="ECO:0000313" key="12">
    <source>
        <dbReference type="RefSeq" id="XP_026678673.1"/>
    </source>
</evidence>
<dbReference type="GO" id="GO:0004674">
    <property type="term" value="F:protein serine/threonine kinase activity"/>
    <property type="evidence" value="ECO:0007669"/>
    <property type="project" value="UniProtKB-KW"/>
</dbReference>
<feature type="compositionally biased region" description="Polar residues" evidence="8">
    <location>
        <begin position="198"/>
        <end position="210"/>
    </location>
</feature>
<feature type="domain" description="Protein kinase" evidence="9">
    <location>
        <begin position="535"/>
        <end position="683"/>
    </location>
</feature>
<keyword evidence="4 11" id="KW-0418">Kinase</keyword>
<feature type="binding site" evidence="7">
    <location>
        <position position="564"/>
    </location>
    <ligand>
        <name>ATP</name>
        <dbReference type="ChEBI" id="CHEBI:30616"/>
    </ligand>
</feature>
<dbReference type="PROSITE" id="PS00108">
    <property type="entry name" value="PROTEIN_KINASE_ST"/>
    <property type="match status" value="1"/>
</dbReference>
<dbReference type="Pfam" id="PF00069">
    <property type="entry name" value="Pkinase"/>
    <property type="match status" value="1"/>
</dbReference>
<dbReference type="GO" id="GO:0043484">
    <property type="term" value="P:regulation of RNA splicing"/>
    <property type="evidence" value="ECO:0007669"/>
    <property type="project" value="TreeGrafter"/>
</dbReference>
<evidence type="ECO:0000256" key="3">
    <source>
        <dbReference type="ARBA" id="ARBA00022741"/>
    </source>
</evidence>
<feature type="compositionally biased region" description="Polar residues" evidence="8">
    <location>
        <begin position="258"/>
        <end position="269"/>
    </location>
</feature>
<dbReference type="RefSeq" id="XP_026678672.1">
    <property type="nucleotide sequence ID" value="XM_026822871.1"/>
</dbReference>
<evidence type="ECO:0000259" key="9">
    <source>
        <dbReference type="PROSITE" id="PS50011"/>
    </source>
</evidence>
<reference evidence="11 12" key="1">
    <citation type="submission" date="2025-04" db="UniProtKB">
        <authorList>
            <consortium name="RefSeq"/>
        </authorList>
    </citation>
    <scope>IDENTIFICATION</scope>
</reference>
<evidence type="ECO:0000313" key="11">
    <source>
        <dbReference type="RefSeq" id="XP_026678672.1"/>
    </source>
</evidence>
<dbReference type="InterPro" id="IPR017441">
    <property type="entry name" value="Protein_kinase_ATP_BS"/>
</dbReference>
<dbReference type="InterPro" id="IPR051175">
    <property type="entry name" value="CLK_kinases"/>
</dbReference>
<accession>A0A3Q0IQZ0</accession>